<protein>
    <submittedName>
        <fullName evidence="2">Putative RNA polymerase, Rpb5</fullName>
    </submittedName>
</protein>
<reference evidence="2 3" key="1">
    <citation type="journal article" date="2018" name="Nat. Genet.">
        <title>The Rosa genome provides new insights in the design of modern roses.</title>
        <authorList>
            <person name="Bendahmane M."/>
        </authorList>
    </citation>
    <scope>NUCLEOTIDE SEQUENCE [LARGE SCALE GENOMIC DNA]</scope>
    <source>
        <strain evidence="3">cv. Old Blush</strain>
    </source>
</reference>
<dbReference type="GO" id="GO:0006366">
    <property type="term" value="P:transcription by RNA polymerase II"/>
    <property type="evidence" value="ECO:0007669"/>
    <property type="project" value="TreeGrafter"/>
</dbReference>
<dbReference type="PANTHER" id="PTHR10535">
    <property type="entry name" value="DNA-DIRECTED RNA POLYMERASES I, II, AND III SUBUNIT RPABC1"/>
    <property type="match status" value="1"/>
</dbReference>
<evidence type="ECO:0000313" key="2">
    <source>
        <dbReference type="EMBL" id="PRQ43829.1"/>
    </source>
</evidence>
<keyword evidence="3" id="KW-1185">Reference proteome</keyword>
<sequence>MAAVVLNEAVSGGGRGRPGCMTSHGGGGGRSLESYRYYVSRRTVMEMLSDRGYNVAYSDLTRSFTKFRTAFGQNPDLDLLTICVSLSSNSKNKIMVMFCGTDEIRKASVRAIHAILLNKDISSLMLVLQSKMNSSKRTGKLSSQS</sequence>
<dbReference type="GO" id="GO:0042797">
    <property type="term" value="P:tRNA transcription by RNA polymerase III"/>
    <property type="evidence" value="ECO:0007669"/>
    <property type="project" value="TreeGrafter"/>
</dbReference>
<comment type="caution">
    <text evidence="2">The sequence shown here is derived from an EMBL/GenBank/DDBJ whole genome shotgun (WGS) entry which is preliminary data.</text>
</comment>
<evidence type="ECO:0000259" key="1">
    <source>
        <dbReference type="Pfam" id="PF03871"/>
    </source>
</evidence>
<dbReference type="InterPro" id="IPR036710">
    <property type="entry name" value="RNA_pol_Rpb5_N_sf"/>
</dbReference>
<dbReference type="Proteomes" id="UP000238479">
    <property type="component" value="Chromosome 3"/>
</dbReference>
<dbReference type="PANTHER" id="PTHR10535:SF12">
    <property type="entry name" value="DNA-DIRECTED RNA POLYMERASE V SUBUNIT 5C"/>
    <property type="match status" value="1"/>
</dbReference>
<organism evidence="2 3">
    <name type="scientific">Rosa chinensis</name>
    <name type="common">China rose</name>
    <dbReference type="NCBI Taxonomy" id="74649"/>
    <lineage>
        <taxon>Eukaryota</taxon>
        <taxon>Viridiplantae</taxon>
        <taxon>Streptophyta</taxon>
        <taxon>Embryophyta</taxon>
        <taxon>Tracheophyta</taxon>
        <taxon>Spermatophyta</taxon>
        <taxon>Magnoliopsida</taxon>
        <taxon>eudicotyledons</taxon>
        <taxon>Gunneridae</taxon>
        <taxon>Pentapetalae</taxon>
        <taxon>rosids</taxon>
        <taxon>fabids</taxon>
        <taxon>Rosales</taxon>
        <taxon>Rosaceae</taxon>
        <taxon>Rosoideae</taxon>
        <taxon>Rosoideae incertae sedis</taxon>
        <taxon>Rosa</taxon>
    </lineage>
</organism>
<dbReference type="Pfam" id="PF03871">
    <property type="entry name" value="RNA_pol_Rpb5_N"/>
    <property type="match status" value="1"/>
</dbReference>
<dbReference type="Gene3D" id="3.40.1340.10">
    <property type="entry name" value="RNA polymerase, Rpb5, N-terminal domain"/>
    <property type="match status" value="1"/>
</dbReference>
<name>A0A2P6RBM9_ROSCH</name>
<dbReference type="GO" id="GO:0006362">
    <property type="term" value="P:transcription elongation by RNA polymerase I"/>
    <property type="evidence" value="ECO:0007669"/>
    <property type="project" value="TreeGrafter"/>
</dbReference>
<accession>A0A2P6RBM9</accession>
<proteinExistence type="predicted"/>
<dbReference type="Gramene" id="PRQ43829">
    <property type="protein sequence ID" value="PRQ43829"/>
    <property type="gene ID" value="RchiOBHm_Chr3g0472601"/>
</dbReference>
<gene>
    <name evidence="2" type="ORF">RchiOBHm_Chr3g0472601</name>
</gene>
<dbReference type="STRING" id="74649.A0A2P6RBM9"/>
<evidence type="ECO:0000313" key="3">
    <source>
        <dbReference type="Proteomes" id="UP000238479"/>
    </source>
</evidence>
<dbReference type="InterPro" id="IPR005571">
    <property type="entry name" value="RNA_pol_Rpb5_N"/>
</dbReference>
<dbReference type="AlphaFoldDB" id="A0A2P6RBM9"/>
<feature type="domain" description="RNA polymerase Rpb5 N-terminal" evidence="1">
    <location>
        <begin position="33"/>
        <end position="112"/>
    </location>
</feature>
<dbReference type="InterPro" id="IPR014381">
    <property type="entry name" value="Arch_Rpo5/euc_Rpb5"/>
</dbReference>
<dbReference type="EMBL" id="PDCK01000041">
    <property type="protein sequence ID" value="PRQ43829.1"/>
    <property type="molecule type" value="Genomic_DNA"/>
</dbReference>
<dbReference type="SUPFAM" id="SSF53036">
    <property type="entry name" value="Eukaryotic RPB5 N-terminal domain"/>
    <property type="match status" value="1"/>
</dbReference>
<dbReference type="GO" id="GO:0003677">
    <property type="term" value="F:DNA binding"/>
    <property type="evidence" value="ECO:0007669"/>
    <property type="project" value="InterPro"/>
</dbReference>
<dbReference type="GO" id="GO:0003899">
    <property type="term" value="F:DNA-directed RNA polymerase activity"/>
    <property type="evidence" value="ECO:0007669"/>
    <property type="project" value="InterPro"/>
</dbReference>